<dbReference type="Proteomes" id="UP001161405">
    <property type="component" value="Unassembled WGS sequence"/>
</dbReference>
<gene>
    <name evidence="1" type="ORF">GCM10007879_05420</name>
</gene>
<name>A0ABQ5ULX6_9HYPH</name>
<proteinExistence type="predicted"/>
<comment type="caution">
    <text evidence="1">The sequence shown here is derived from an EMBL/GenBank/DDBJ whole genome shotgun (WGS) entry which is preliminary data.</text>
</comment>
<dbReference type="RefSeq" id="WP_284361850.1">
    <property type="nucleotide sequence ID" value="NZ_BSNI01000001.1"/>
</dbReference>
<evidence type="ECO:0000313" key="2">
    <source>
        <dbReference type="Proteomes" id="UP001161405"/>
    </source>
</evidence>
<dbReference type="PANTHER" id="PTHR12277:SF81">
    <property type="entry name" value="PROTEIN ABHD13"/>
    <property type="match status" value="1"/>
</dbReference>
<dbReference type="EMBL" id="BSNI01000001">
    <property type="protein sequence ID" value="GLQ16293.1"/>
    <property type="molecule type" value="Genomic_DNA"/>
</dbReference>
<dbReference type="InterPro" id="IPR029058">
    <property type="entry name" value="AB_hydrolase_fold"/>
</dbReference>
<reference evidence="1" key="1">
    <citation type="journal article" date="2014" name="Int. J. Syst. Evol. Microbiol.">
        <title>Complete genome of a new Firmicutes species belonging to the dominant human colonic microbiota ('Ruminococcus bicirculans') reveals two chromosomes and a selective capacity to utilize plant glucans.</title>
        <authorList>
            <consortium name="NISC Comparative Sequencing Program"/>
            <person name="Wegmann U."/>
            <person name="Louis P."/>
            <person name="Goesmann A."/>
            <person name="Henrissat B."/>
            <person name="Duncan S.H."/>
            <person name="Flint H.J."/>
        </authorList>
    </citation>
    <scope>NUCLEOTIDE SEQUENCE</scope>
    <source>
        <strain evidence="1">NBRC 107169</strain>
    </source>
</reference>
<protein>
    <submittedName>
        <fullName evidence="1">Alpha/beta hydrolase</fullName>
    </submittedName>
</protein>
<keyword evidence="2" id="KW-1185">Reference proteome</keyword>
<dbReference type="SUPFAM" id="SSF53474">
    <property type="entry name" value="alpha/beta-Hydrolases"/>
    <property type="match status" value="1"/>
</dbReference>
<dbReference type="Gene3D" id="3.40.50.1820">
    <property type="entry name" value="alpha/beta hydrolase"/>
    <property type="match status" value="1"/>
</dbReference>
<evidence type="ECO:0000313" key="1">
    <source>
        <dbReference type="EMBL" id="GLQ16293.1"/>
    </source>
</evidence>
<sequence length="271" mass="30763">MSLRFVTVAKWLLALVLVLYLAAHAYMFFFQRSLQYNVSGTTLIPSELGIEDVQVVKIPTGNDKQLHAWYAPSTQGKPTIIYYRGNTGSFTREHERFTQFMADGYGFLSLDYRGFPGSPGELNQTNILQDALAAFDWVAMHDEQILLWGRSLGSGVATYVASEREAVALALESPYTATVDVAKERYPYLLVNLVMQDHFPSREWMKSVEEPVFIGHGTADDVIPVEHGHRLFDIVTSPKQKWIVDGADHDNLWANRIWDQVQPFYEQALAR</sequence>
<organism evidence="1 2">
    <name type="scientific">Maritalea porphyrae</name>
    <dbReference type="NCBI Taxonomy" id="880732"/>
    <lineage>
        <taxon>Bacteria</taxon>
        <taxon>Pseudomonadati</taxon>
        <taxon>Pseudomonadota</taxon>
        <taxon>Alphaproteobacteria</taxon>
        <taxon>Hyphomicrobiales</taxon>
        <taxon>Devosiaceae</taxon>
        <taxon>Maritalea</taxon>
    </lineage>
</organism>
<reference evidence="1" key="2">
    <citation type="submission" date="2023-01" db="EMBL/GenBank/DDBJ databases">
        <title>Draft genome sequence of Maritalea porphyrae strain NBRC 107169.</title>
        <authorList>
            <person name="Sun Q."/>
            <person name="Mori K."/>
        </authorList>
    </citation>
    <scope>NUCLEOTIDE SEQUENCE</scope>
    <source>
        <strain evidence="1">NBRC 107169</strain>
    </source>
</reference>
<keyword evidence="1" id="KW-0378">Hydrolase</keyword>
<accession>A0ABQ5ULX6</accession>
<dbReference type="GO" id="GO:0016787">
    <property type="term" value="F:hydrolase activity"/>
    <property type="evidence" value="ECO:0007669"/>
    <property type="project" value="UniProtKB-KW"/>
</dbReference>
<dbReference type="PANTHER" id="PTHR12277">
    <property type="entry name" value="ALPHA/BETA HYDROLASE DOMAIN-CONTAINING PROTEIN"/>
    <property type="match status" value="1"/>
</dbReference>